<dbReference type="AlphaFoldDB" id="A0A9J5ZQY4"/>
<protein>
    <submittedName>
        <fullName evidence="2">Uncharacterized protein</fullName>
    </submittedName>
</protein>
<organism evidence="2 3">
    <name type="scientific">Solanum commersonii</name>
    <name type="common">Commerson's wild potato</name>
    <name type="synonym">Commerson's nightshade</name>
    <dbReference type="NCBI Taxonomy" id="4109"/>
    <lineage>
        <taxon>Eukaryota</taxon>
        <taxon>Viridiplantae</taxon>
        <taxon>Streptophyta</taxon>
        <taxon>Embryophyta</taxon>
        <taxon>Tracheophyta</taxon>
        <taxon>Spermatophyta</taxon>
        <taxon>Magnoliopsida</taxon>
        <taxon>eudicotyledons</taxon>
        <taxon>Gunneridae</taxon>
        <taxon>Pentapetalae</taxon>
        <taxon>asterids</taxon>
        <taxon>lamiids</taxon>
        <taxon>Solanales</taxon>
        <taxon>Solanaceae</taxon>
        <taxon>Solanoideae</taxon>
        <taxon>Solaneae</taxon>
        <taxon>Solanum</taxon>
    </lineage>
</organism>
<evidence type="ECO:0000313" key="3">
    <source>
        <dbReference type="Proteomes" id="UP000824120"/>
    </source>
</evidence>
<reference evidence="2 3" key="1">
    <citation type="submission" date="2020-09" db="EMBL/GenBank/DDBJ databases">
        <title>De no assembly of potato wild relative species, Solanum commersonii.</title>
        <authorList>
            <person name="Cho K."/>
        </authorList>
    </citation>
    <scope>NUCLEOTIDE SEQUENCE [LARGE SCALE GENOMIC DNA]</scope>
    <source>
        <strain evidence="2">LZ3.2</strain>
        <tissue evidence="2">Leaf</tissue>
    </source>
</reference>
<keyword evidence="3" id="KW-1185">Reference proteome</keyword>
<keyword evidence="1" id="KW-1133">Transmembrane helix</keyword>
<proteinExistence type="predicted"/>
<accession>A0A9J5ZQY4</accession>
<comment type="caution">
    <text evidence="2">The sequence shown here is derived from an EMBL/GenBank/DDBJ whole genome shotgun (WGS) entry which is preliminary data.</text>
</comment>
<sequence length="122" mass="13674">METGSRDVIGLWAKVDNRSHKNVLRRNIRCNKSGSLIHPLVNSIAFLLWSSTSSSSETLGDMALHYGTGLAHWNIRRDHGHSANRPMDLAIFRPSFLRLFSCLVPFCSLVSILCSLIQIPEI</sequence>
<keyword evidence="1" id="KW-0472">Membrane</keyword>
<feature type="transmembrane region" description="Helical" evidence="1">
    <location>
        <begin position="96"/>
        <end position="119"/>
    </location>
</feature>
<evidence type="ECO:0000313" key="2">
    <source>
        <dbReference type="EMBL" id="KAG5614629.1"/>
    </source>
</evidence>
<dbReference type="EMBL" id="JACXVP010000003">
    <property type="protein sequence ID" value="KAG5614629.1"/>
    <property type="molecule type" value="Genomic_DNA"/>
</dbReference>
<dbReference type="Proteomes" id="UP000824120">
    <property type="component" value="Chromosome 3"/>
</dbReference>
<keyword evidence="1" id="KW-0812">Transmembrane</keyword>
<evidence type="ECO:0000256" key="1">
    <source>
        <dbReference type="SAM" id="Phobius"/>
    </source>
</evidence>
<gene>
    <name evidence="2" type="ORF">H5410_014453</name>
</gene>
<name>A0A9J5ZQY4_SOLCO</name>